<dbReference type="OrthoDB" id="10428719at2759"/>
<dbReference type="EMBL" id="KI894026">
    <property type="protein sequence ID" value="OCF21861.1"/>
    <property type="molecule type" value="Genomic_DNA"/>
</dbReference>
<protein>
    <submittedName>
        <fullName evidence="1">Uncharacterized protein</fullName>
    </submittedName>
</protein>
<dbReference type="Proteomes" id="UP000092730">
    <property type="component" value="Chromosome 3"/>
</dbReference>
<evidence type="ECO:0000313" key="1">
    <source>
        <dbReference type="EMBL" id="OCF21861.1"/>
    </source>
</evidence>
<gene>
    <name evidence="1" type="ORF">I302_08640</name>
    <name evidence="2" type="ORF">I302_105356</name>
</gene>
<evidence type="ECO:0000313" key="2">
    <source>
        <dbReference type="EMBL" id="WVW83337.1"/>
    </source>
</evidence>
<proteinExistence type="predicted"/>
<reference evidence="1" key="1">
    <citation type="submission" date="2013-07" db="EMBL/GenBank/DDBJ databases">
        <title>The Genome Sequence of Cryptococcus bestiolae CBS10118.</title>
        <authorList>
            <consortium name="The Broad Institute Genome Sequencing Platform"/>
            <person name="Cuomo C."/>
            <person name="Litvintseva A."/>
            <person name="Chen Y."/>
            <person name="Heitman J."/>
            <person name="Sun S."/>
            <person name="Springer D."/>
            <person name="Dromer F."/>
            <person name="Young S.K."/>
            <person name="Zeng Q."/>
            <person name="Gargeya S."/>
            <person name="Fitzgerald M."/>
            <person name="Abouelleil A."/>
            <person name="Alvarado L."/>
            <person name="Berlin A.M."/>
            <person name="Chapman S.B."/>
            <person name="Dewar J."/>
            <person name="Goldberg J."/>
            <person name="Griggs A."/>
            <person name="Gujja S."/>
            <person name="Hansen M."/>
            <person name="Howarth C."/>
            <person name="Imamovic A."/>
            <person name="Larimer J."/>
            <person name="McCowan C."/>
            <person name="Murphy C."/>
            <person name="Pearson M."/>
            <person name="Priest M."/>
            <person name="Roberts A."/>
            <person name="Saif S."/>
            <person name="Shea T."/>
            <person name="Sykes S."/>
            <person name="Wortman J."/>
            <person name="Nusbaum C."/>
            <person name="Birren B."/>
        </authorList>
    </citation>
    <scope>NUCLEOTIDE SEQUENCE [LARGE SCALE GENOMIC DNA]</scope>
    <source>
        <strain evidence="1">CBS 10118</strain>
    </source>
</reference>
<organism evidence="1">
    <name type="scientific">Kwoniella bestiolae CBS 10118</name>
    <dbReference type="NCBI Taxonomy" id="1296100"/>
    <lineage>
        <taxon>Eukaryota</taxon>
        <taxon>Fungi</taxon>
        <taxon>Dikarya</taxon>
        <taxon>Basidiomycota</taxon>
        <taxon>Agaricomycotina</taxon>
        <taxon>Tremellomycetes</taxon>
        <taxon>Tremellales</taxon>
        <taxon>Cryptococcaceae</taxon>
        <taxon>Kwoniella</taxon>
    </lineage>
</organism>
<reference evidence="2" key="4">
    <citation type="submission" date="2024-02" db="EMBL/GenBank/DDBJ databases">
        <title>Comparative genomics of Cryptococcus and Kwoniella reveals pathogenesis evolution and contrasting modes of karyotype evolution via chromosome fusion or intercentromeric recombination.</title>
        <authorList>
            <person name="Coelho M.A."/>
            <person name="David-Palma M."/>
            <person name="Shea T."/>
            <person name="Bowers K."/>
            <person name="McGinley-Smith S."/>
            <person name="Mohammad A.W."/>
            <person name="Gnirke A."/>
            <person name="Yurkov A.M."/>
            <person name="Nowrousian M."/>
            <person name="Sun S."/>
            <person name="Cuomo C.A."/>
            <person name="Heitman J."/>
        </authorList>
    </citation>
    <scope>NUCLEOTIDE SEQUENCE</scope>
    <source>
        <strain evidence="2">CBS 10118</strain>
    </source>
</reference>
<dbReference type="RefSeq" id="XP_019042931.1">
    <property type="nucleotide sequence ID" value="XM_019195218.1"/>
</dbReference>
<dbReference type="GeneID" id="30213039"/>
<evidence type="ECO:0000313" key="3">
    <source>
        <dbReference type="Proteomes" id="UP000092730"/>
    </source>
</evidence>
<keyword evidence="3" id="KW-1185">Reference proteome</keyword>
<accession>A0A1B9FSV9</accession>
<dbReference type="AlphaFoldDB" id="A0A1B9FSV9"/>
<dbReference type="EMBL" id="CP144543">
    <property type="protein sequence ID" value="WVW83337.1"/>
    <property type="molecule type" value="Genomic_DNA"/>
</dbReference>
<reference evidence="1" key="3">
    <citation type="submission" date="2014-01" db="EMBL/GenBank/DDBJ databases">
        <title>Evolution of pathogenesis and genome organization in the Tremellales.</title>
        <authorList>
            <person name="Cuomo C."/>
            <person name="Litvintseva A."/>
            <person name="Heitman J."/>
            <person name="Chen Y."/>
            <person name="Sun S."/>
            <person name="Springer D."/>
            <person name="Dromer F."/>
            <person name="Young S."/>
            <person name="Zeng Q."/>
            <person name="Chapman S."/>
            <person name="Gujja S."/>
            <person name="Saif S."/>
            <person name="Birren B."/>
        </authorList>
    </citation>
    <scope>NUCLEOTIDE SEQUENCE</scope>
    <source>
        <strain evidence="1">CBS 10118</strain>
    </source>
</reference>
<reference evidence="2" key="2">
    <citation type="submission" date="2013-07" db="EMBL/GenBank/DDBJ databases">
        <authorList>
            <consortium name="The Broad Institute Genome Sequencing Platform"/>
            <person name="Cuomo C."/>
            <person name="Litvintseva A."/>
            <person name="Chen Y."/>
            <person name="Heitman J."/>
            <person name="Sun S."/>
            <person name="Springer D."/>
            <person name="Dromer F."/>
            <person name="Young S.K."/>
            <person name="Zeng Q."/>
            <person name="Gargeya S."/>
            <person name="Fitzgerald M."/>
            <person name="Abouelleil A."/>
            <person name="Alvarado L."/>
            <person name="Berlin A.M."/>
            <person name="Chapman S.B."/>
            <person name="Dewar J."/>
            <person name="Goldberg J."/>
            <person name="Griggs A."/>
            <person name="Gujja S."/>
            <person name="Hansen M."/>
            <person name="Howarth C."/>
            <person name="Imamovic A."/>
            <person name="Larimer J."/>
            <person name="McCowan C."/>
            <person name="Murphy C."/>
            <person name="Pearson M."/>
            <person name="Priest M."/>
            <person name="Roberts A."/>
            <person name="Saif S."/>
            <person name="Shea T."/>
            <person name="Sykes S."/>
            <person name="Wortman J."/>
            <person name="Nusbaum C."/>
            <person name="Birren B."/>
        </authorList>
    </citation>
    <scope>NUCLEOTIDE SEQUENCE</scope>
    <source>
        <strain evidence="2">CBS 10118</strain>
    </source>
</reference>
<name>A0A1B9FSV9_9TREE</name>
<sequence length="415" mass="48091">MAANDLPEEIWERILYVVHRPPPVVGTGSTRKDYHQHDLTTVLRLNKRFFDLAGKILYSNPIVDDPLQFFTGLSHPTSTPGVSFKVELLRHVKTLDLTHKQSMEDNTRLAYYDLSEADQVEWENGFFAKSSVDLDNCSKYVDILQSLVIQHHLKNIWQEGIDRLSVGAYDGGWWNDKMAQIQYNKHHRLNKFSMIYINELPTVLWNQLTGVDDEPEESGLELIKVLKPRVIEQYSTLGPMALNNCLYDGAGLSDRTGEVISHLKFDFRSIEDLESLPNIAHGLVNRWYVHIAIGGDGVNRRFEVLDKILRGVSYFLPLEDTGYDDHKQTTLEIYSLEDLLPQQIGRNESPKLSQDIQEFEDKYENWRVPIPDRIDGGRSDQRRIGPWGMMELVDSRIRFVDVYHVEHRLKVVFKR</sequence>
<dbReference type="KEGG" id="kbi:30213039"/>
<dbReference type="VEuPathDB" id="FungiDB:I302_08640"/>